<dbReference type="OrthoDB" id="9809616at2"/>
<keyword evidence="8 9" id="KW-0368">Histidine biosynthesis</keyword>
<evidence type="ECO:0000259" key="10">
    <source>
        <dbReference type="Pfam" id="PF00155"/>
    </source>
</evidence>
<dbReference type="GO" id="GO:0000105">
    <property type="term" value="P:L-histidine biosynthetic process"/>
    <property type="evidence" value="ECO:0007669"/>
    <property type="project" value="UniProtKB-UniRule"/>
</dbReference>
<dbReference type="Proteomes" id="UP000184501">
    <property type="component" value="Unassembled WGS sequence"/>
</dbReference>
<reference evidence="11 12" key="1">
    <citation type="submission" date="2016-11" db="EMBL/GenBank/DDBJ databases">
        <authorList>
            <person name="Jaros S."/>
            <person name="Januszkiewicz K."/>
            <person name="Wedrychowicz H."/>
        </authorList>
    </citation>
    <scope>NUCLEOTIDE SEQUENCE [LARGE SCALE GENOMIC DNA]</scope>
    <source>
        <strain evidence="11 12">DSM 44523</strain>
    </source>
</reference>
<keyword evidence="7 9" id="KW-0663">Pyridoxal phosphate</keyword>
<dbReference type="PANTHER" id="PTHR42885:SF2">
    <property type="entry name" value="HISTIDINOL-PHOSPHATE AMINOTRANSFERASE"/>
    <property type="match status" value="1"/>
</dbReference>
<evidence type="ECO:0000313" key="11">
    <source>
        <dbReference type="EMBL" id="SHF32473.1"/>
    </source>
</evidence>
<evidence type="ECO:0000256" key="1">
    <source>
        <dbReference type="ARBA" id="ARBA00001933"/>
    </source>
</evidence>
<proteinExistence type="inferred from homology"/>
<dbReference type="NCBIfam" id="TIGR01141">
    <property type="entry name" value="hisC"/>
    <property type="match status" value="1"/>
</dbReference>
<evidence type="ECO:0000256" key="7">
    <source>
        <dbReference type="ARBA" id="ARBA00022898"/>
    </source>
</evidence>
<dbReference type="SUPFAM" id="SSF53383">
    <property type="entry name" value="PLP-dependent transferases"/>
    <property type="match status" value="1"/>
</dbReference>
<evidence type="ECO:0000313" key="12">
    <source>
        <dbReference type="Proteomes" id="UP000184501"/>
    </source>
</evidence>
<name>A0A1M5AQF3_STRHI</name>
<evidence type="ECO:0000256" key="2">
    <source>
        <dbReference type="ARBA" id="ARBA00007970"/>
    </source>
</evidence>
<dbReference type="InterPro" id="IPR001917">
    <property type="entry name" value="Aminotrans_II_pyridoxalP_BS"/>
</dbReference>
<dbReference type="EMBL" id="FQVN01000003">
    <property type="protein sequence ID" value="SHF32473.1"/>
    <property type="molecule type" value="Genomic_DNA"/>
</dbReference>
<protein>
    <recommendedName>
        <fullName evidence="9">Histidinol-phosphate aminotransferase</fullName>
        <ecNumber evidence="9">2.6.1.9</ecNumber>
    </recommendedName>
    <alternativeName>
        <fullName evidence="9">Imidazole acetol-phosphate transaminase</fullName>
    </alternativeName>
</protein>
<evidence type="ECO:0000256" key="3">
    <source>
        <dbReference type="ARBA" id="ARBA00011738"/>
    </source>
</evidence>
<feature type="modified residue" description="N6-(pyridoxal phosphate)lysine" evidence="9">
    <location>
        <position position="235"/>
    </location>
</feature>
<dbReference type="Gene3D" id="3.40.640.10">
    <property type="entry name" value="Type I PLP-dependent aspartate aminotransferase-like (Major domain)"/>
    <property type="match status" value="1"/>
</dbReference>
<evidence type="ECO:0000256" key="4">
    <source>
        <dbReference type="ARBA" id="ARBA00022576"/>
    </source>
</evidence>
<evidence type="ECO:0000256" key="5">
    <source>
        <dbReference type="ARBA" id="ARBA00022605"/>
    </source>
</evidence>
<dbReference type="STRING" id="2017.SAMN05444320_103220"/>
<dbReference type="UniPathway" id="UPA00031">
    <property type="reaction ID" value="UER00012"/>
</dbReference>
<keyword evidence="12" id="KW-1185">Reference proteome</keyword>
<dbReference type="PANTHER" id="PTHR42885">
    <property type="entry name" value="HISTIDINOL-PHOSPHATE AMINOTRANSFERASE-RELATED"/>
    <property type="match status" value="1"/>
</dbReference>
<dbReference type="InterPro" id="IPR005861">
    <property type="entry name" value="HisP_aminotrans"/>
</dbReference>
<dbReference type="InterPro" id="IPR015421">
    <property type="entry name" value="PyrdxlP-dep_Trfase_major"/>
</dbReference>
<dbReference type="InterPro" id="IPR015422">
    <property type="entry name" value="PyrdxlP-dep_Trfase_small"/>
</dbReference>
<comment type="similarity">
    <text evidence="2 9">Belongs to the class-II pyridoxal-phosphate-dependent aminotransferase family. Histidinol-phosphate aminotransferase subfamily.</text>
</comment>
<dbReference type="InterPro" id="IPR004839">
    <property type="entry name" value="Aminotransferase_I/II_large"/>
</dbReference>
<dbReference type="PROSITE" id="PS00599">
    <property type="entry name" value="AA_TRANSFER_CLASS_2"/>
    <property type="match status" value="1"/>
</dbReference>
<dbReference type="Pfam" id="PF00155">
    <property type="entry name" value="Aminotran_1_2"/>
    <property type="match status" value="1"/>
</dbReference>
<keyword evidence="5 9" id="KW-0028">Amino-acid biosynthesis</keyword>
<dbReference type="EC" id="2.6.1.9" evidence="9"/>
<gene>
    <name evidence="9" type="primary">hisC</name>
    <name evidence="11" type="ORF">SAMN05444320_103220</name>
</gene>
<keyword evidence="4 9" id="KW-0032">Aminotransferase</keyword>
<dbReference type="CDD" id="cd00609">
    <property type="entry name" value="AAT_like"/>
    <property type="match status" value="1"/>
</dbReference>
<accession>A0A1M5AQF3</accession>
<comment type="catalytic activity">
    <reaction evidence="9">
        <text>L-histidinol phosphate + 2-oxoglutarate = 3-(imidazol-4-yl)-2-oxopropyl phosphate + L-glutamate</text>
        <dbReference type="Rhea" id="RHEA:23744"/>
        <dbReference type="ChEBI" id="CHEBI:16810"/>
        <dbReference type="ChEBI" id="CHEBI:29985"/>
        <dbReference type="ChEBI" id="CHEBI:57766"/>
        <dbReference type="ChEBI" id="CHEBI:57980"/>
        <dbReference type="EC" id="2.6.1.9"/>
    </reaction>
</comment>
<comment type="subunit">
    <text evidence="3 9">Homodimer.</text>
</comment>
<comment type="cofactor">
    <cofactor evidence="1 9">
        <name>pyridoxal 5'-phosphate</name>
        <dbReference type="ChEBI" id="CHEBI:597326"/>
    </cofactor>
</comment>
<dbReference type="GO" id="GO:0004400">
    <property type="term" value="F:histidinol-phosphate transaminase activity"/>
    <property type="evidence" value="ECO:0007669"/>
    <property type="project" value="UniProtKB-UniRule"/>
</dbReference>
<dbReference type="HAMAP" id="MF_01023">
    <property type="entry name" value="HisC_aminotrans_2"/>
    <property type="match status" value="1"/>
</dbReference>
<sequence>MTADNPIAGRVRLADLPLNADLRGRSPYGAPQLDVPVRLNTNENPYPPPPELVADVARAVEEAARELHRYPDRDAVALREDLARYLSGATGVPLTAANVWAANGSNEVLQQILQAFGGPGRTALGFEPSYSMHSIIAAGTRTEWVPAPRRADFSLDVERAAAVIAEHRPDVVFVTSPNNPTGQSVPVADVRRLVDAAPGLVVVDEAYAEFSSRPSAVTLLDELGHKLVVSRTMSKAFAFAGGRLGYLAAAPAVVDALQLVRLPYHLSVLTQAAARAALRHADQTLASVHRLSDERDRVAETLSATGFSVVPSDANFVLFGQFADADAVWRAYLDRGVLIRNVGVAGHLRVTVGTPEENEAFLAASKEIAAEHPLRARESSTGTEVSR</sequence>
<keyword evidence="6 9" id="KW-0808">Transferase</keyword>
<evidence type="ECO:0000256" key="6">
    <source>
        <dbReference type="ARBA" id="ARBA00022679"/>
    </source>
</evidence>
<dbReference type="GO" id="GO:0030170">
    <property type="term" value="F:pyridoxal phosphate binding"/>
    <property type="evidence" value="ECO:0007669"/>
    <property type="project" value="InterPro"/>
</dbReference>
<dbReference type="RefSeq" id="WP_073481442.1">
    <property type="nucleotide sequence ID" value="NZ_FQVN01000003.1"/>
</dbReference>
<evidence type="ECO:0000256" key="9">
    <source>
        <dbReference type="HAMAP-Rule" id="MF_01023"/>
    </source>
</evidence>
<dbReference type="Gene3D" id="3.90.1150.10">
    <property type="entry name" value="Aspartate Aminotransferase, domain 1"/>
    <property type="match status" value="1"/>
</dbReference>
<feature type="domain" description="Aminotransferase class I/classII large" evidence="10">
    <location>
        <begin position="37"/>
        <end position="363"/>
    </location>
</feature>
<dbReference type="NCBIfam" id="NF002877">
    <property type="entry name" value="PRK03317.1"/>
    <property type="match status" value="1"/>
</dbReference>
<evidence type="ECO:0000256" key="8">
    <source>
        <dbReference type="ARBA" id="ARBA00023102"/>
    </source>
</evidence>
<dbReference type="AlphaFoldDB" id="A0A1M5AQF3"/>
<organism evidence="11 12">
    <name type="scientific">Streptoalloteichus hindustanus</name>
    <dbReference type="NCBI Taxonomy" id="2017"/>
    <lineage>
        <taxon>Bacteria</taxon>
        <taxon>Bacillati</taxon>
        <taxon>Actinomycetota</taxon>
        <taxon>Actinomycetes</taxon>
        <taxon>Pseudonocardiales</taxon>
        <taxon>Pseudonocardiaceae</taxon>
        <taxon>Streptoalloteichus</taxon>
    </lineage>
</organism>
<comment type="pathway">
    <text evidence="9">Amino-acid biosynthesis; L-histidine biosynthesis; L-histidine from 5-phospho-alpha-D-ribose 1-diphosphate: step 7/9.</text>
</comment>
<dbReference type="InterPro" id="IPR015424">
    <property type="entry name" value="PyrdxlP-dep_Trfase"/>
</dbReference>